<dbReference type="EMBL" id="GALX01008356">
    <property type="protein sequence ID" value="JAB60110.1"/>
    <property type="molecule type" value="Transcribed_RNA"/>
</dbReference>
<feature type="non-terminal residue" evidence="1">
    <location>
        <position position="1"/>
    </location>
</feature>
<evidence type="ECO:0000313" key="1">
    <source>
        <dbReference type="EMBL" id="JAB60110.1"/>
    </source>
</evidence>
<sequence length="105" mass="12027">FLEIMEHYRRPSFDDLKQCISNVQTLPIISESDEDEEFIVSPAINRAVVENISELERCLATFYEAAITEDAEPVPHELLSVASEVVQCIEKVKYATLLEERDEPQ</sequence>
<reference evidence="1" key="1">
    <citation type="submission" date="2013-07" db="EMBL/GenBank/DDBJ databases">
        <title>Midgut Transcriptome Profiling of Anoplphora glabripennis, a Lignocellulose Degrading, Wood-Boring Cerambycid.</title>
        <authorList>
            <person name="Scully E.D."/>
            <person name="Hoover K."/>
            <person name="Carlson J.E."/>
            <person name="Tien M."/>
            <person name="Geib S.M."/>
        </authorList>
    </citation>
    <scope>NUCLEOTIDE SEQUENCE</scope>
</reference>
<proteinExistence type="predicted"/>
<organism evidence="1">
    <name type="scientific">Anoplophora glabripennis</name>
    <name type="common">Asian longhorn beetle</name>
    <name type="synonym">Anoplophora nobilis</name>
    <dbReference type="NCBI Taxonomy" id="217634"/>
    <lineage>
        <taxon>Eukaryota</taxon>
        <taxon>Metazoa</taxon>
        <taxon>Ecdysozoa</taxon>
        <taxon>Arthropoda</taxon>
        <taxon>Hexapoda</taxon>
        <taxon>Insecta</taxon>
        <taxon>Pterygota</taxon>
        <taxon>Neoptera</taxon>
        <taxon>Endopterygota</taxon>
        <taxon>Coleoptera</taxon>
        <taxon>Polyphaga</taxon>
        <taxon>Cucujiformia</taxon>
        <taxon>Chrysomeloidea</taxon>
        <taxon>Cerambycidae</taxon>
        <taxon>Lamiinae</taxon>
        <taxon>Lamiini</taxon>
        <taxon>Anoplophora</taxon>
    </lineage>
</organism>
<dbReference type="AlphaFoldDB" id="V5FR42"/>
<dbReference type="OrthoDB" id="10260894at2759"/>
<protein>
    <submittedName>
        <fullName evidence="1">Uncharacterized protein</fullName>
    </submittedName>
</protein>
<name>V5FR42_ANOGL</name>
<feature type="non-terminal residue" evidence="1">
    <location>
        <position position="105"/>
    </location>
</feature>
<accession>V5FR42</accession>